<evidence type="ECO:0000256" key="2">
    <source>
        <dbReference type="SAM" id="SignalP"/>
    </source>
</evidence>
<evidence type="ECO:0000313" key="4">
    <source>
        <dbReference type="Proteomes" id="UP001156703"/>
    </source>
</evidence>
<dbReference type="EMBL" id="BSOO01000017">
    <property type="protein sequence ID" value="GLR48037.1"/>
    <property type="molecule type" value="Genomic_DNA"/>
</dbReference>
<feature type="signal peptide" evidence="2">
    <location>
        <begin position="1"/>
        <end position="18"/>
    </location>
</feature>
<evidence type="ECO:0000313" key="3">
    <source>
        <dbReference type="EMBL" id="GLR48037.1"/>
    </source>
</evidence>
<feature type="region of interest" description="Disordered" evidence="1">
    <location>
        <begin position="161"/>
        <end position="213"/>
    </location>
</feature>
<keyword evidence="2" id="KW-0732">Signal</keyword>
<feature type="compositionally biased region" description="Basic and acidic residues" evidence="1">
    <location>
        <begin position="169"/>
        <end position="181"/>
    </location>
</feature>
<dbReference type="PROSITE" id="PS51257">
    <property type="entry name" value="PROKAR_LIPOPROTEIN"/>
    <property type="match status" value="1"/>
</dbReference>
<proteinExistence type="predicted"/>
<sequence>MRMRGMMLIAAAAGLSLAGCGSKVVQRYDASPSATYAAFEQAWGRPVKTIQEIDGQSVPVVFDIEKREGRSLKATISVDGKEAAMLGVEMAAAEGGKQTDVSGKVRVDGPLFWKAVGEKDGPEISALRANLALQAMLRDGAKAMKETGSLGYGGPFASLGSEARANSTDPHEREAEVRRDTAAATRPMVSTEGADVSGTEVRPMTDTRPGSTN</sequence>
<gene>
    <name evidence="3" type="ORF">GCM10007925_17500</name>
</gene>
<reference evidence="4" key="1">
    <citation type="journal article" date="2019" name="Int. J. Syst. Evol. Microbiol.">
        <title>The Global Catalogue of Microorganisms (GCM) 10K type strain sequencing project: providing services to taxonomists for standard genome sequencing and annotation.</title>
        <authorList>
            <consortium name="The Broad Institute Genomics Platform"/>
            <consortium name="The Broad Institute Genome Sequencing Center for Infectious Disease"/>
            <person name="Wu L."/>
            <person name="Ma J."/>
        </authorList>
    </citation>
    <scope>NUCLEOTIDE SEQUENCE [LARGE SCALE GENOMIC DNA]</scope>
    <source>
        <strain evidence="4">NBRC 102146</strain>
    </source>
</reference>
<keyword evidence="4" id="KW-1185">Reference proteome</keyword>
<name>A0ABQ5ZBQ3_9SPHN</name>
<protein>
    <recommendedName>
        <fullName evidence="5">Lipoprotein</fullName>
    </recommendedName>
</protein>
<evidence type="ECO:0000256" key="1">
    <source>
        <dbReference type="SAM" id="MobiDB-lite"/>
    </source>
</evidence>
<organism evidence="3 4">
    <name type="scientific">Sphingomonas astaxanthinifaciens DSM 22298</name>
    <dbReference type="NCBI Taxonomy" id="1123267"/>
    <lineage>
        <taxon>Bacteria</taxon>
        <taxon>Pseudomonadati</taxon>
        <taxon>Pseudomonadota</taxon>
        <taxon>Alphaproteobacteria</taxon>
        <taxon>Sphingomonadales</taxon>
        <taxon>Sphingomonadaceae</taxon>
        <taxon>Sphingomonas</taxon>
    </lineage>
</organism>
<accession>A0ABQ5ZBQ3</accession>
<comment type="caution">
    <text evidence="3">The sequence shown here is derived from an EMBL/GenBank/DDBJ whole genome shotgun (WGS) entry which is preliminary data.</text>
</comment>
<evidence type="ECO:0008006" key="5">
    <source>
        <dbReference type="Google" id="ProtNLM"/>
    </source>
</evidence>
<dbReference type="RefSeq" id="WP_156956902.1">
    <property type="nucleotide sequence ID" value="NZ_BSOO01000017.1"/>
</dbReference>
<dbReference type="Proteomes" id="UP001156703">
    <property type="component" value="Unassembled WGS sequence"/>
</dbReference>
<feature type="chain" id="PRO_5046144007" description="Lipoprotein" evidence="2">
    <location>
        <begin position="19"/>
        <end position="213"/>
    </location>
</feature>